<dbReference type="SUPFAM" id="SSF55469">
    <property type="entry name" value="FMN-dependent nitroreductase-like"/>
    <property type="match status" value="1"/>
</dbReference>
<dbReference type="Gene3D" id="3.40.109.10">
    <property type="entry name" value="NADH Oxidase"/>
    <property type="match status" value="1"/>
</dbReference>
<sequence>MTTDRRTAGRSSGPDESLLAELITVAASAPSAHNTQPWDPRISAGGIELGVAEGRTLPVGDGTGRDTLLALGAWTEAAAIAARRAGRELIVDTLPTLGDPELIVSARRRDPVARLTLGGAPRPTDDPARLLDADLLAARLTYRGPVRRADGFLTAAATVLPDWAGLVPITARDLNRMALLGTADTLTRPGAVEELASWLRLSPRHPQYAVDGLTDRVLRLPRPVAAVAAPFTRPDRPRRAAAWAARRGGDLLRRLLLEVPIEAAGDAADADHFTLVVRSNELAIGTGVELTRVLNSPLGLPPEVVFETGRVLLRVWLCAARMGAAFSPHSEVLDSALAQGELQHRLGLGRRTVPLFVASVGRPAERHPARSPRRRLA</sequence>
<dbReference type="STRING" id="630515.SAMN04489812_3792"/>
<evidence type="ECO:0008006" key="3">
    <source>
        <dbReference type="Google" id="ProtNLM"/>
    </source>
</evidence>
<name>A0A1H1WT89_9ACTN</name>
<organism evidence="1 2">
    <name type="scientific">Microlunatus soli</name>
    <dbReference type="NCBI Taxonomy" id="630515"/>
    <lineage>
        <taxon>Bacteria</taxon>
        <taxon>Bacillati</taxon>
        <taxon>Actinomycetota</taxon>
        <taxon>Actinomycetes</taxon>
        <taxon>Propionibacteriales</taxon>
        <taxon>Propionibacteriaceae</taxon>
        <taxon>Microlunatus</taxon>
    </lineage>
</organism>
<accession>A0A1H1WT89</accession>
<dbReference type="EMBL" id="LT629772">
    <property type="protein sequence ID" value="SDT00275.1"/>
    <property type="molecule type" value="Genomic_DNA"/>
</dbReference>
<dbReference type="AlphaFoldDB" id="A0A1H1WT89"/>
<protein>
    <recommendedName>
        <fullName evidence="3">Nitroreductase family protein</fullName>
    </recommendedName>
</protein>
<dbReference type="GO" id="GO:0016491">
    <property type="term" value="F:oxidoreductase activity"/>
    <property type="evidence" value="ECO:0007669"/>
    <property type="project" value="InterPro"/>
</dbReference>
<evidence type="ECO:0000313" key="2">
    <source>
        <dbReference type="Proteomes" id="UP000199103"/>
    </source>
</evidence>
<dbReference type="OrthoDB" id="8156917at2"/>
<dbReference type="RefSeq" id="WP_091527009.1">
    <property type="nucleotide sequence ID" value="NZ_LT629772.1"/>
</dbReference>
<evidence type="ECO:0000313" key="1">
    <source>
        <dbReference type="EMBL" id="SDT00275.1"/>
    </source>
</evidence>
<dbReference type="Proteomes" id="UP000199103">
    <property type="component" value="Chromosome I"/>
</dbReference>
<keyword evidence="2" id="KW-1185">Reference proteome</keyword>
<dbReference type="InterPro" id="IPR000415">
    <property type="entry name" value="Nitroreductase-like"/>
</dbReference>
<reference evidence="1 2" key="1">
    <citation type="submission" date="2016-10" db="EMBL/GenBank/DDBJ databases">
        <authorList>
            <person name="de Groot N.N."/>
        </authorList>
    </citation>
    <scope>NUCLEOTIDE SEQUENCE [LARGE SCALE GENOMIC DNA]</scope>
    <source>
        <strain evidence="1 2">DSM 21800</strain>
    </source>
</reference>
<gene>
    <name evidence="1" type="ORF">SAMN04489812_3792</name>
</gene>
<proteinExistence type="predicted"/>